<evidence type="ECO:0000313" key="1">
    <source>
        <dbReference type="EMBL" id="CAI0408951.1"/>
    </source>
</evidence>
<gene>
    <name evidence="1" type="ORF">LITE_LOCUS14178</name>
</gene>
<dbReference type="Proteomes" id="UP001154282">
    <property type="component" value="Unassembled WGS sequence"/>
</dbReference>
<comment type="caution">
    <text evidence="1">The sequence shown here is derived from an EMBL/GenBank/DDBJ whole genome shotgun (WGS) entry which is preliminary data.</text>
</comment>
<evidence type="ECO:0000313" key="2">
    <source>
        <dbReference type="Proteomes" id="UP001154282"/>
    </source>
</evidence>
<reference evidence="1" key="1">
    <citation type="submission" date="2022-08" db="EMBL/GenBank/DDBJ databases">
        <authorList>
            <person name="Gutierrez-Valencia J."/>
        </authorList>
    </citation>
    <scope>NUCLEOTIDE SEQUENCE</scope>
</reference>
<name>A0AAV0JGB7_9ROSI</name>
<sequence>MNGVSGEQFTGLMRM</sequence>
<organism evidence="1 2">
    <name type="scientific">Linum tenue</name>
    <dbReference type="NCBI Taxonomy" id="586396"/>
    <lineage>
        <taxon>Eukaryota</taxon>
        <taxon>Viridiplantae</taxon>
        <taxon>Streptophyta</taxon>
        <taxon>Embryophyta</taxon>
        <taxon>Tracheophyta</taxon>
        <taxon>Spermatophyta</taxon>
        <taxon>Magnoliopsida</taxon>
        <taxon>eudicotyledons</taxon>
        <taxon>Gunneridae</taxon>
        <taxon>Pentapetalae</taxon>
        <taxon>rosids</taxon>
        <taxon>fabids</taxon>
        <taxon>Malpighiales</taxon>
        <taxon>Linaceae</taxon>
        <taxon>Linum</taxon>
    </lineage>
</organism>
<dbReference type="EMBL" id="CAMGYJ010000005">
    <property type="protein sequence ID" value="CAI0408951.1"/>
    <property type="molecule type" value="Genomic_DNA"/>
</dbReference>
<proteinExistence type="predicted"/>
<keyword evidence="2" id="KW-1185">Reference proteome</keyword>
<accession>A0AAV0JGB7</accession>
<protein>
    <submittedName>
        <fullName evidence="1">Uncharacterized protein</fullName>
    </submittedName>
</protein>